<feature type="compositionally biased region" description="Polar residues" evidence="1">
    <location>
        <begin position="97"/>
        <end position="107"/>
    </location>
</feature>
<evidence type="ECO:0000256" key="1">
    <source>
        <dbReference type="SAM" id="MobiDB-lite"/>
    </source>
</evidence>
<comment type="caution">
    <text evidence="2">The sequence shown here is derived from an EMBL/GenBank/DDBJ whole genome shotgun (WGS) entry which is preliminary data.</text>
</comment>
<dbReference type="Proteomes" id="UP001386955">
    <property type="component" value="Unassembled WGS sequence"/>
</dbReference>
<dbReference type="EMBL" id="JAYMYS010000003">
    <property type="protein sequence ID" value="KAK7400398.1"/>
    <property type="molecule type" value="Genomic_DNA"/>
</dbReference>
<keyword evidence="3" id="KW-1185">Reference proteome</keyword>
<accession>A0AAN9SMQ5</accession>
<evidence type="ECO:0000313" key="3">
    <source>
        <dbReference type="Proteomes" id="UP001386955"/>
    </source>
</evidence>
<reference evidence="2 3" key="1">
    <citation type="submission" date="2024-01" db="EMBL/GenBank/DDBJ databases">
        <title>The genomes of 5 underutilized Papilionoideae crops provide insights into root nodulation and disease resistanc.</title>
        <authorList>
            <person name="Jiang F."/>
        </authorList>
    </citation>
    <scope>NUCLEOTIDE SEQUENCE [LARGE SCALE GENOMIC DNA]</scope>
    <source>
        <strain evidence="2">DUOXIRENSHENG_FW03</strain>
        <tissue evidence="2">Leaves</tissue>
    </source>
</reference>
<feature type="region of interest" description="Disordered" evidence="1">
    <location>
        <begin position="97"/>
        <end position="137"/>
    </location>
</feature>
<evidence type="ECO:0000313" key="2">
    <source>
        <dbReference type="EMBL" id="KAK7400398.1"/>
    </source>
</evidence>
<proteinExistence type="predicted"/>
<dbReference type="AlphaFoldDB" id="A0AAN9SMQ5"/>
<organism evidence="2 3">
    <name type="scientific">Psophocarpus tetragonolobus</name>
    <name type="common">Winged bean</name>
    <name type="synonym">Dolichos tetragonolobus</name>
    <dbReference type="NCBI Taxonomy" id="3891"/>
    <lineage>
        <taxon>Eukaryota</taxon>
        <taxon>Viridiplantae</taxon>
        <taxon>Streptophyta</taxon>
        <taxon>Embryophyta</taxon>
        <taxon>Tracheophyta</taxon>
        <taxon>Spermatophyta</taxon>
        <taxon>Magnoliopsida</taxon>
        <taxon>eudicotyledons</taxon>
        <taxon>Gunneridae</taxon>
        <taxon>Pentapetalae</taxon>
        <taxon>rosids</taxon>
        <taxon>fabids</taxon>
        <taxon>Fabales</taxon>
        <taxon>Fabaceae</taxon>
        <taxon>Papilionoideae</taxon>
        <taxon>50 kb inversion clade</taxon>
        <taxon>NPAAA clade</taxon>
        <taxon>indigoferoid/millettioid clade</taxon>
        <taxon>Phaseoleae</taxon>
        <taxon>Psophocarpus</taxon>
    </lineage>
</organism>
<protein>
    <submittedName>
        <fullName evidence="2">Uncharacterized protein</fullName>
    </submittedName>
</protein>
<sequence length="137" mass="15295">MNSRISKLVGITILIANQSDEIVNPVDASSQNGHLDGDSQDVMKWMEMLLYFIISCLKSGRSSHLLDVLVGLQYPVICLQNKEQSVESKKAFISGHTYPNNSQTATSRHPWAAPSSDSRLRTAPPWKLRRCQRNGGR</sequence>
<feature type="compositionally biased region" description="Basic residues" evidence="1">
    <location>
        <begin position="127"/>
        <end position="137"/>
    </location>
</feature>
<gene>
    <name evidence="2" type="ORF">VNO78_11604</name>
</gene>
<name>A0AAN9SMQ5_PSOTE</name>